<evidence type="ECO:0008006" key="3">
    <source>
        <dbReference type="Google" id="ProtNLM"/>
    </source>
</evidence>
<evidence type="ECO:0000313" key="2">
    <source>
        <dbReference type="Proteomes" id="UP001419268"/>
    </source>
</evidence>
<dbReference type="EMBL" id="JBBNAG010000012">
    <property type="protein sequence ID" value="KAK9089253.1"/>
    <property type="molecule type" value="Genomic_DNA"/>
</dbReference>
<comment type="caution">
    <text evidence="1">The sequence shown here is derived from an EMBL/GenBank/DDBJ whole genome shotgun (WGS) entry which is preliminary data.</text>
</comment>
<organism evidence="1 2">
    <name type="scientific">Stephania cephalantha</name>
    <dbReference type="NCBI Taxonomy" id="152367"/>
    <lineage>
        <taxon>Eukaryota</taxon>
        <taxon>Viridiplantae</taxon>
        <taxon>Streptophyta</taxon>
        <taxon>Embryophyta</taxon>
        <taxon>Tracheophyta</taxon>
        <taxon>Spermatophyta</taxon>
        <taxon>Magnoliopsida</taxon>
        <taxon>Ranunculales</taxon>
        <taxon>Menispermaceae</taxon>
        <taxon>Menispermoideae</taxon>
        <taxon>Cissampelideae</taxon>
        <taxon>Stephania</taxon>
    </lineage>
</organism>
<name>A0AAP0EDL2_9MAGN</name>
<dbReference type="CDD" id="cd22744">
    <property type="entry name" value="OTU"/>
    <property type="match status" value="1"/>
</dbReference>
<dbReference type="AlphaFoldDB" id="A0AAP0EDL2"/>
<gene>
    <name evidence="1" type="ORF">Scep_028335</name>
</gene>
<accession>A0AAP0EDL2</accession>
<keyword evidence="2" id="KW-1185">Reference proteome</keyword>
<evidence type="ECO:0000313" key="1">
    <source>
        <dbReference type="EMBL" id="KAK9089253.1"/>
    </source>
</evidence>
<reference evidence="1 2" key="1">
    <citation type="submission" date="2024-01" db="EMBL/GenBank/DDBJ databases">
        <title>Genome assemblies of Stephania.</title>
        <authorList>
            <person name="Yang L."/>
        </authorList>
    </citation>
    <scope>NUCLEOTIDE SEQUENCE [LARGE SCALE GENOMIC DNA]</scope>
    <source>
        <strain evidence="1">JXDWG</strain>
        <tissue evidence="1">Leaf</tissue>
    </source>
</reference>
<dbReference type="Gene3D" id="3.90.70.80">
    <property type="match status" value="1"/>
</dbReference>
<sequence>MCDVASSDWKRAVCDDAGHASAADASGRMDDRHVAWSRVLRVTQQMNIVDVRPDGNCGFWTIAEAVGYEGDEGWRQVRMELFEELVRNVAMYRNVFQDDDRMTLDMDSPLSHRVAQQILGAPPNPPKAGRHKST</sequence>
<protein>
    <recommendedName>
        <fullName evidence="3">OTU domain-containing protein</fullName>
    </recommendedName>
</protein>
<dbReference type="Proteomes" id="UP001419268">
    <property type="component" value="Unassembled WGS sequence"/>
</dbReference>
<proteinExistence type="predicted"/>